<reference evidence="2" key="2">
    <citation type="submission" date="2025-08" db="UniProtKB">
        <authorList>
            <consortium name="RefSeq"/>
        </authorList>
    </citation>
    <scope>IDENTIFICATION</scope>
    <source>
        <strain evidence="2">S238N-H82</strain>
        <tissue evidence="2">Testes</tissue>
    </source>
</reference>
<gene>
    <name evidence="2" type="primary">LOC118405037</name>
</gene>
<accession>A0A9J7HL93</accession>
<dbReference type="OrthoDB" id="5950832at2759"/>
<proteinExistence type="predicted"/>
<protein>
    <submittedName>
        <fullName evidence="2">Uncharacterized protein LOC118405037</fullName>
    </submittedName>
</protein>
<dbReference type="Proteomes" id="UP000001554">
    <property type="component" value="Chromosome 17"/>
</dbReference>
<reference evidence="1" key="1">
    <citation type="journal article" date="2020" name="Nat. Ecol. Evol.">
        <title>Deeply conserved synteny resolves early events in vertebrate evolution.</title>
        <authorList>
            <person name="Simakov O."/>
            <person name="Marletaz F."/>
            <person name="Yue J.X."/>
            <person name="O'Connell B."/>
            <person name="Jenkins J."/>
            <person name="Brandt A."/>
            <person name="Calef R."/>
            <person name="Tung C.H."/>
            <person name="Huang T.K."/>
            <person name="Schmutz J."/>
            <person name="Satoh N."/>
            <person name="Yu J.K."/>
            <person name="Putnam N.H."/>
            <person name="Green R.E."/>
            <person name="Rokhsar D.S."/>
        </authorList>
    </citation>
    <scope>NUCLEOTIDE SEQUENCE [LARGE SCALE GENOMIC DNA]</scope>
    <source>
        <strain evidence="1">S238N-H82</strain>
    </source>
</reference>
<name>A0A9J7HL93_BRAFL</name>
<evidence type="ECO:0000313" key="1">
    <source>
        <dbReference type="Proteomes" id="UP000001554"/>
    </source>
</evidence>
<keyword evidence="1" id="KW-1185">Reference proteome</keyword>
<sequence>MINKFKCVVTVAMGTSVFLFFGLANKQFWQLRSYKPFHAPAPLSRDLFSDGFGDKTIPDAREGARLHRILQEFTGSYLDIPADKETATSADFTEFQILHPGSVYRVGDILSVMILAKDMRNSYASLEWYCERPWNVTCNQSVYHGFAGFRSLEELGVTKEERLYFKPG</sequence>
<dbReference type="GeneID" id="118405037"/>
<dbReference type="KEGG" id="bfo:118405037"/>
<evidence type="ECO:0000313" key="2">
    <source>
        <dbReference type="RefSeq" id="XP_035660330.1"/>
    </source>
</evidence>
<dbReference type="RefSeq" id="XP_035660330.1">
    <property type="nucleotide sequence ID" value="XM_035804437.1"/>
</dbReference>
<dbReference type="AlphaFoldDB" id="A0A9J7HL93"/>
<organism evidence="1 2">
    <name type="scientific">Branchiostoma floridae</name>
    <name type="common">Florida lancelet</name>
    <name type="synonym">Amphioxus</name>
    <dbReference type="NCBI Taxonomy" id="7739"/>
    <lineage>
        <taxon>Eukaryota</taxon>
        <taxon>Metazoa</taxon>
        <taxon>Chordata</taxon>
        <taxon>Cephalochordata</taxon>
        <taxon>Leptocardii</taxon>
        <taxon>Amphioxiformes</taxon>
        <taxon>Branchiostomatidae</taxon>
        <taxon>Branchiostoma</taxon>
    </lineage>
</organism>